<proteinExistence type="predicted"/>
<protein>
    <submittedName>
        <fullName evidence="1">Levansucrase</fullName>
    </submittedName>
</protein>
<gene>
    <name evidence="1" type="ORF">FHG89_21530</name>
</gene>
<dbReference type="OrthoDB" id="4827277at2"/>
<dbReference type="RefSeq" id="WP_139586211.1">
    <property type="nucleotide sequence ID" value="NZ_VDFY01000188.1"/>
</dbReference>
<dbReference type="EMBL" id="VDFY01000188">
    <property type="protein sequence ID" value="TNH26296.1"/>
    <property type="molecule type" value="Genomic_DNA"/>
</dbReference>
<dbReference type="Proteomes" id="UP000306145">
    <property type="component" value="Unassembled WGS sequence"/>
</dbReference>
<evidence type="ECO:0000313" key="2">
    <source>
        <dbReference type="Proteomes" id="UP000306145"/>
    </source>
</evidence>
<comment type="caution">
    <text evidence="1">The sequence shown here is derived from an EMBL/GenBank/DDBJ whole genome shotgun (WGS) entry which is preliminary data.</text>
</comment>
<accession>A0A5C4QKW3</accession>
<reference evidence="1 2" key="1">
    <citation type="submission" date="2019-06" db="EMBL/GenBank/DDBJ databases">
        <title>Micromonospora ordensis sp. nov., isolated from deep marine sediment.</title>
        <authorList>
            <person name="Veyisoglu A."/>
            <person name="Carro L."/>
            <person name="Klenk H.-P."/>
            <person name="Sahin N."/>
        </authorList>
    </citation>
    <scope>NUCLEOTIDE SEQUENCE [LARGE SCALE GENOMIC DNA]</scope>
    <source>
        <strain evidence="1 2">S2509</strain>
    </source>
</reference>
<dbReference type="AlphaFoldDB" id="A0A5C4QKW3"/>
<name>A0A5C4QKW3_9ACTN</name>
<organism evidence="1 2">
    <name type="scientific">Micromonospora orduensis</name>
    <dbReference type="NCBI Taxonomy" id="1420891"/>
    <lineage>
        <taxon>Bacteria</taxon>
        <taxon>Bacillati</taxon>
        <taxon>Actinomycetota</taxon>
        <taxon>Actinomycetes</taxon>
        <taxon>Micromonosporales</taxon>
        <taxon>Micromonosporaceae</taxon>
        <taxon>Micromonospora</taxon>
    </lineage>
</organism>
<keyword evidence="2" id="KW-1185">Reference proteome</keyword>
<sequence length="170" mass="18046">MADGHDGDGAGAEAYLTATGERLRADGCDVTIEDWGGTPVLIGHRGDFKMRWMATKLHLFTIAAPATRVTAASLETFSTSAMDYVLARKGQLRGLQNGVAVFPALVGTEIEPAAAAWAQEKQRLRFAALARPVAVDARTGAAAAFRGNPSLGFIYAAHLRNKLNAYFPVA</sequence>
<evidence type="ECO:0000313" key="1">
    <source>
        <dbReference type="EMBL" id="TNH26296.1"/>
    </source>
</evidence>